<dbReference type="PANTHER" id="PTHR44215">
    <property type="entry name" value="WD REPEAT-CONTAINING PROTEIN 75"/>
    <property type="match status" value="1"/>
</dbReference>
<evidence type="ECO:0000256" key="7">
    <source>
        <dbReference type="ARBA" id="ARBA00023242"/>
    </source>
</evidence>
<keyword evidence="5" id="KW-0677">Repeat</keyword>
<keyword evidence="4 8" id="KW-0853">WD repeat</keyword>
<evidence type="ECO:0000313" key="9">
    <source>
        <dbReference type="EMBL" id="KAA6369798.1"/>
    </source>
</evidence>
<keyword evidence="6" id="KW-0804">Transcription</keyword>
<accession>A0A5J4UGJ1</accession>
<protein>
    <submittedName>
        <fullName evidence="9">Uncharacterized protein</fullName>
    </submittedName>
</protein>
<dbReference type="PANTHER" id="PTHR44215:SF1">
    <property type="entry name" value="WD REPEAT-CONTAINING PROTEIN 75"/>
    <property type="match status" value="1"/>
</dbReference>
<dbReference type="InterPro" id="IPR053826">
    <property type="entry name" value="WDR75"/>
</dbReference>
<keyword evidence="2" id="KW-0690">Ribosome biogenesis</keyword>
<evidence type="ECO:0000313" key="10">
    <source>
        <dbReference type="Proteomes" id="UP000324800"/>
    </source>
</evidence>
<name>A0A5J4UGJ1_9EUKA</name>
<evidence type="ECO:0000256" key="8">
    <source>
        <dbReference type="PROSITE-ProRule" id="PRU00221"/>
    </source>
</evidence>
<organism evidence="9 10">
    <name type="scientific">Streblomastix strix</name>
    <dbReference type="NCBI Taxonomy" id="222440"/>
    <lineage>
        <taxon>Eukaryota</taxon>
        <taxon>Metamonada</taxon>
        <taxon>Preaxostyla</taxon>
        <taxon>Oxymonadida</taxon>
        <taxon>Streblomastigidae</taxon>
        <taxon>Streblomastix</taxon>
    </lineage>
</organism>
<dbReference type="Proteomes" id="UP000324800">
    <property type="component" value="Unassembled WGS sequence"/>
</dbReference>
<dbReference type="AlphaFoldDB" id="A0A5J4UGJ1"/>
<evidence type="ECO:0000256" key="6">
    <source>
        <dbReference type="ARBA" id="ARBA00023163"/>
    </source>
</evidence>
<dbReference type="PROSITE" id="PS00678">
    <property type="entry name" value="WD_REPEATS_1"/>
    <property type="match status" value="1"/>
</dbReference>
<dbReference type="GO" id="GO:0003723">
    <property type="term" value="F:RNA binding"/>
    <property type="evidence" value="ECO:0007669"/>
    <property type="project" value="InterPro"/>
</dbReference>
<proteinExistence type="predicted"/>
<dbReference type="SMART" id="SM00320">
    <property type="entry name" value="WD40"/>
    <property type="match status" value="4"/>
</dbReference>
<evidence type="ECO:0000256" key="3">
    <source>
        <dbReference type="ARBA" id="ARBA00022552"/>
    </source>
</evidence>
<comment type="subcellular location">
    <subcellularLocation>
        <location evidence="1">Nucleus</location>
        <location evidence="1">Nucleolus</location>
    </subcellularLocation>
</comment>
<dbReference type="GO" id="GO:0006364">
    <property type="term" value="P:rRNA processing"/>
    <property type="evidence" value="ECO:0007669"/>
    <property type="project" value="UniProtKB-KW"/>
</dbReference>
<keyword evidence="7" id="KW-0539">Nucleus</keyword>
<feature type="repeat" description="WD" evidence="8">
    <location>
        <begin position="507"/>
        <end position="539"/>
    </location>
</feature>
<evidence type="ECO:0000256" key="5">
    <source>
        <dbReference type="ARBA" id="ARBA00022737"/>
    </source>
</evidence>
<evidence type="ECO:0000256" key="2">
    <source>
        <dbReference type="ARBA" id="ARBA00022517"/>
    </source>
</evidence>
<dbReference type="InterPro" id="IPR001680">
    <property type="entry name" value="WD40_rpt"/>
</dbReference>
<dbReference type="SUPFAM" id="SSF50978">
    <property type="entry name" value="WD40 repeat-like"/>
    <property type="match status" value="1"/>
</dbReference>
<dbReference type="Pfam" id="PF00400">
    <property type="entry name" value="WD40"/>
    <property type="match status" value="1"/>
</dbReference>
<dbReference type="PROSITE" id="PS50294">
    <property type="entry name" value="WD_REPEATS_REGION"/>
    <property type="match status" value="2"/>
</dbReference>
<evidence type="ECO:0000256" key="1">
    <source>
        <dbReference type="ARBA" id="ARBA00004604"/>
    </source>
</evidence>
<reference evidence="9 10" key="1">
    <citation type="submission" date="2019-03" db="EMBL/GenBank/DDBJ databases">
        <title>Single cell metagenomics reveals metabolic interactions within the superorganism composed of flagellate Streblomastix strix and complex community of Bacteroidetes bacteria on its surface.</title>
        <authorList>
            <person name="Treitli S.C."/>
            <person name="Kolisko M."/>
            <person name="Husnik F."/>
            <person name="Keeling P."/>
            <person name="Hampl V."/>
        </authorList>
    </citation>
    <scope>NUCLEOTIDE SEQUENCE [LARGE SCALE GENOMIC DNA]</scope>
    <source>
        <strain evidence="9">ST1C</strain>
    </source>
</reference>
<keyword evidence="3" id="KW-0698">rRNA processing</keyword>
<gene>
    <name evidence="9" type="ORF">EZS28_034675</name>
</gene>
<evidence type="ECO:0000256" key="4">
    <source>
        <dbReference type="ARBA" id="ARBA00022574"/>
    </source>
</evidence>
<dbReference type="Pfam" id="PF23869">
    <property type="entry name" value="Beta-prop_WDR75_1st"/>
    <property type="match status" value="1"/>
</dbReference>
<dbReference type="InterPro" id="IPR015943">
    <property type="entry name" value="WD40/YVTN_repeat-like_dom_sf"/>
</dbReference>
<dbReference type="InterPro" id="IPR036322">
    <property type="entry name" value="WD40_repeat_dom_sf"/>
</dbReference>
<dbReference type="EMBL" id="SNRW01016004">
    <property type="protein sequence ID" value="KAA6369798.1"/>
    <property type="molecule type" value="Genomic_DNA"/>
</dbReference>
<dbReference type="InterPro" id="IPR019775">
    <property type="entry name" value="WD40_repeat_CS"/>
</dbReference>
<dbReference type="GO" id="GO:0045943">
    <property type="term" value="P:positive regulation of transcription by RNA polymerase I"/>
    <property type="evidence" value="ECO:0007669"/>
    <property type="project" value="InterPro"/>
</dbReference>
<feature type="repeat" description="WD" evidence="8">
    <location>
        <begin position="47"/>
        <end position="84"/>
    </location>
</feature>
<dbReference type="GO" id="GO:0032040">
    <property type="term" value="C:small-subunit processome"/>
    <property type="evidence" value="ECO:0007669"/>
    <property type="project" value="InterPro"/>
</dbReference>
<dbReference type="OrthoDB" id="4096at2759"/>
<dbReference type="PROSITE" id="PS50082">
    <property type="entry name" value="WD_REPEATS_2"/>
    <property type="match status" value="2"/>
</dbReference>
<dbReference type="Gene3D" id="2.130.10.10">
    <property type="entry name" value="YVTN repeat-like/Quinoprotein amine dehydrogenase"/>
    <property type="match status" value="2"/>
</dbReference>
<comment type="caution">
    <text evidence="9">The sequence shown here is derived from an EMBL/GenBank/DDBJ whole genome shotgun (WGS) entry which is preliminary data.</text>
</comment>
<sequence>MTWIQLGSLHGTSTPPLFSRDSKYMIHAQGSTASVYSSDSITRLITLEGHSDMITDLCLDPEASECVVTSSLDGSICSWDIKTGLLKKFTQIRKAVRSVQSLVSIKDLFIIIQHTQMQQIFAKLNHITNSIQIIRKGSSFSPLTANIVHSLIAFADQRHIYIYDAINNDLKWINGIHMNSYITAIQLHPVLPRIACGNLNGSIQLYDTSQSIDIDDSTYQQQTKPISSSHWHSSSVTGISFISDIDPIDCIINNKHGLNTSVVLSVGSEGVLVMSNMNNLSQRTYLPRIGTTLSNVIASPDGRSIVVCASGGDSNGNGIVHIFSTGSLKQIGQIDTLVWPSDSIDIIQSKGIDHSIMGVTSNVYNQSQLMNEIVIPGVNGDIQIYDIQNKQISSRISSVSSVTKTIGEMKSVVEAICVSADVSAIFAVIRQLPSDKKINNKRLSAQLFDSDSERSSAHFWERNMITSVNAQQIQQSSSQSQQQQNAAFKSLTLQSSQISFSHVASVERPHLSQVLSVAVHPQIAIFASVSFDGVVKLWSKLKSSNY</sequence>
<dbReference type="GO" id="GO:2000234">
    <property type="term" value="P:positive regulation of rRNA processing"/>
    <property type="evidence" value="ECO:0007669"/>
    <property type="project" value="TreeGrafter"/>
</dbReference>